<dbReference type="PANTHER" id="PTHR31876">
    <property type="entry name" value="COV-LIKE PROTEIN 1"/>
    <property type="match status" value="1"/>
</dbReference>
<dbReference type="Proteomes" id="UP000069205">
    <property type="component" value="Chromosome"/>
</dbReference>
<dbReference type="PANTHER" id="PTHR31876:SF26">
    <property type="entry name" value="PROTEIN LIKE COV 2"/>
    <property type="match status" value="1"/>
</dbReference>
<feature type="transmembrane region" description="Helical" evidence="1">
    <location>
        <begin position="21"/>
        <end position="42"/>
    </location>
</feature>
<protein>
    <recommendedName>
        <fullName evidence="4">Transporter</fullName>
    </recommendedName>
</protein>
<evidence type="ECO:0000313" key="3">
    <source>
        <dbReference type="Proteomes" id="UP000069205"/>
    </source>
</evidence>
<keyword evidence="3" id="KW-1185">Reference proteome</keyword>
<keyword evidence="1" id="KW-0472">Membrane</keyword>
<name>A0A0K2GG36_NITMO</name>
<dbReference type="Pfam" id="PF04367">
    <property type="entry name" value="DUF502"/>
    <property type="match status" value="1"/>
</dbReference>
<organism evidence="2 3">
    <name type="scientific">Nitrospira moscoviensis</name>
    <dbReference type="NCBI Taxonomy" id="42253"/>
    <lineage>
        <taxon>Bacteria</taxon>
        <taxon>Pseudomonadati</taxon>
        <taxon>Nitrospirota</taxon>
        <taxon>Nitrospiria</taxon>
        <taxon>Nitrospirales</taxon>
        <taxon>Nitrospiraceae</taxon>
        <taxon>Nitrospira</taxon>
    </lineage>
</organism>
<evidence type="ECO:0008006" key="4">
    <source>
        <dbReference type="Google" id="ProtNLM"/>
    </source>
</evidence>
<reference evidence="2 3" key="1">
    <citation type="journal article" date="2015" name="Proc. Natl. Acad. Sci. U.S.A.">
        <title>Expanded metabolic versatility of ubiquitous nitrite-oxidizing bacteria from the genus Nitrospira.</title>
        <authorList>
            <person name="Koch H."/>
            <person name="Lucker S."/>
            <person name="Albertsen M."/>
            <person name="Kitzinger K."/>
            <person name="Herbold C."/>
            <person name="Spieck E."/>
            <person name="Nielsen P.H."/>
            <person name="Wagner M."/>
            <person name="Daims H."/>
        </authorList>
    </citation>
    <scope>NUCLEOTIDE SEQUENCE [LARGE SCALE GENOMIC DNA]</scope>
    <source>
        <strain evidence="2 3">NSP M-1</strain>
    </source>
</reference>
<evidence type="ECO:0000256" key="1">
    <source>
        <dbReference type="SAM" id="Phobius"/>
    </source>
</evidence>
<gene>
    <name evidence="2" type="ORF">NITMOv2_3437</name>
</gene>
<keyword evidence="1" id="KW-1133">Transmembrane helix</keyword>
<dbReference type="AlphaFoldDB" id="A0A0K2GG36"/>
<dbReference type="PATRIC" id="fig|42253.5.peg.3390"/>
<proteinExistence type="predicted"/>
<keyword evidence="1" id="KW-0812">Transmembrane</keyword>
<dbReference type="KEGG" id="nmv:NITMOv2_3437"/>
<feature type="transmembrane region" description="Helical" evidence="1">
    <location>
        <begin position="62"/>
        <end position="86"/>
    </location>
</feature>
<accession>A0A0K2GG36</accession>
<dbReference type="EMBL" id="CP011801">
    <property type="protein sequence ID" value="ALA59829.1"/>
    <property type="molecule type" value="Genomic_DNA"/>
</dbReference>
<evidence type="ECO:0000313" key="2">
    <source>
        <dbReference type="EMBL" id="ALA59829.1"/>
    </source>
</evidence>
<dbReference type="STRING" id="42253.NITMOv2_3437"/>
<dbReference type="InterPro" id="IPR007462">
    <property type="entry name" value="COV1-like"/>
</dbReference>
<sequence length="237" mass="25982">MMGHRIIGLCRKSGDMLKTALKRYFLTGLLVVTPIWGTVLILKTLFITVDGILGDVLAQLVPAYYVPGLGIVTLIALIFSVGLFAANFIGRHIVKMWEDLLHRLPLVRGIYSTLKSMMDILSFSDRGSYHRVVLIQFPKNGHYCFAFVTGVTKGEDTTLGQDPLIHVYVPTSPNPTSGYFLLVPEREVTSVDITVEEAMKLIVSGGLYSPAASMQSVLDADVKWSQVKQPDAGVPIG</sequence>